<dbReference type="EMBL" id="CAXAMN010014291">
    <property type="protein sequence ID" value="CAK9042921.1"/>
    <property type="molecule type" value="Genomic_DNA"/>
</dbReference>
<feature type="compositionally biased region" description="Gly residues" evidence="2">
    <location>
        <begin position="864"/>
        <end position="876"/>
    </location>
</feature>
<feature type="region of interest" description="Disordered" evidence="2">
    <location>
        <begin position="425"/>
        <end position="444"/>
    </location>
</feature>
<dbReference type="Proteomes" id="UP001642484">
    <property type="component" value="Unassembled WGS sequence"/>
</dbReference>
<protein>
    <submittedName>
        <fullName evidence="3">Uncharacterized protein</fullName>
    </submittedName>
</protein>
<feature type="compositionally biased region" description="Basic and acidic residues" evidence="2">
    <location>
        <begin position="533"/>
        <end position="547"/>
    </location>
</feature>
<keyword evidence="1" id="KW-0175">Coiled coil</keyword>
<feature type="region of interest" description="Disordered" evidence="2">
    <location>
        <begin position="453"/>
        <end position="484"/>
    </location>
</feature>
<feature type="region of interest" description="Disordered" evidence="2">
    <location>
        <begin position="247"/>
        <end position="267"/>
    </location>
</feature>
<evidence type="ECO:0000256" key="2">
    <source>
        <dbReference type="SAM" id="MobiDB-lite"/>
    </source>
</evidence>
<proteinExistence type="predicted"/>
<feature type="compositionally biased region" description="Low complexity" evidence="2">
    <location>
        <begin position="764"/>
        <end position="773"/>
    </location>
</feature>
<feature type="coiled-coil region" evidence="1">
    <location>
        <begin position="8"/>
        <end position="71"/>
    </location>
</feature>
<comment type="caution">
    <text evidence="3">The sequence shown here is derived from an EMBL/GenBank/DDBJ whole genome shotgun (WGS) entry which is preliminary data.</text>
</comment>
<feature type="coiled-coil region" evidence="1">
    <location>
        <begin position="145"/>
        <end position="172"/>
    </location>
</feature>
<organism evidence="3 4">
    <name type="scientific">Durusdinium trenchii</name>
    <dbReference type="NCBI Taxonomy" id="1381693"/>
    <lineage>
        <taxon>Eukaryota</taxon>
        <taxon>Sar</taxon>
        <taxon>Alveolata</taxon>
        <taxon>Dinophyceae</taxon>
        <taxon>Suessiales</taxon>
        <taxon>Symbiodiniaceae</taxon>
        <taxon>Durusdinium</taxon>
    </lineage>
</organism>
<feature type="region of interest" description="Disordered" evidence="2">
    <location>
        <begin position="623"/>
        <end position="909"/>
    </location>
</feature>
<accession>A0ABP0LW11</accession>
<name>A0ABP0LW11_9DINO</name>
<reference evidence="3 4" key="1">
    <citation type="submission" date="2024-02" db="EMBL/GenBank/DDBJ databases">
        <authorList>
            <person name="Chen Y."/>
            <person name="Shah S."/>
            <person name="Dougan E. K."/>
            <person name="Thang M."/>
            <person name="Chan C."/>
        </authorList>
    </citation>
    <scope>NUCLEOTIDE SEQUENCE [LARGE SCALE GENOMIC DNA]</scope>
</reference>
<evidence type="ECO:0000313" key="4">
    <source>
        <dbReference type="Proteomes" id="UP001642484"/>
    </source>
</evidence>
<sequence length="909" mass="98003">MVFVPVPGEALARDFLKLEARKEDLEEKRWKFMEEMQNRHTVDQHRRAASLSVLEKRIRSEEKQHSLLKERNVVIRQQAASLSNPINSEVMLRIRAYRERFALDAERQSLDWHRHIETQLREEIENCRRDAQHCRMRQGEAIEVAMQQEKLMAELAEAQSQAQEERARLYEDVKMQQDRLRQRLWEQRHLMDDRVKALTSPPQVPREANACSQTLAPQEVMPHLSATALPELPGAQGARAERTLTRAPPPAAQRTLKKTSDGGYVPKEGTRQAEVYHRLLRTEAEMAAELRLMEDRLVLRCQCGFVGTPPGPPNGLCETCGNLLEVLRVPPKIAQGPIFQSAKQTLPMHSTMSAKVFSTPVPPPSFTVRGGLSTEGIKGSVPRAEVVTQPCQAGPPVLPDEPMDLAKAHAMALRSLERLAARREMNAKEGEAGDQTCESGHSPTRVEAVVEEAAAPSIRSSDQLDAFPGAQRAAGAEGEAEGSVGRWEGLEAQELSGDGLLGGLDILTTPVAPLQTFSLGHSGHSGHGSARGPPRDPLRHISDDAREWYGGSSGSATPKPDLSTKLEKEADTSSAEEVPFVERSPSKLEDEASAPAVLAAPAALATPGQPLAATVAQAVSARACEGKSPSFTHSPHTGSEIRPRETQVDLTDSKQMQAAPQEEAKLPTLALSVAETSPVPETPLVPDPLREAEATPAKPKNLAAKEDMRPSDPIAQAGSPDGSFTFGVGSSPPEVPNSQPPAEKVVQDEASALPLRPVQPPPAATSTATSMASEGQPSNEKPVSQELPPVGTQSSAQKDLKMMSDLGLEEGSEDPSPQDAKDKEESPSSPSLGPVALSIGKQVPKRSNPLARSRGSGLFQAGGDFDGPGLSRGLGGLSQVSSLSKTKAKPKSSSLFGGPIDWNQKEDFR</sequence>
<feature type="compositionally biased region" description="Polar residues" evidence="2">
    <location>
        <begin position="648"/>
        <end position="658"/>
    </location>
</feature>
<evidence type="ECO:0000256" key="1">
    <source>
        <dbReference type="SAM" id="Coils"/>
    </source>
</evidence>
<keyword evidence="4" id="KW-1185">Reference proteome</keyword>
<feature type="compositionally biased region" description="Basic and acidic residues" evidence="2">
    <location>
        <begin position="562"/>
        <end position="571"/>
    </location>
</feature>
<evidence type="ECO:0000313" key="3">
    <source>
        <dbReference type="EMBL" id="CAK9042921.1"/>
    </source>
</evidence>
<gene>
    <name evidence="3" type="ORF">CCMP2556_LOCUS22773</name>
</gene>
<feature type="region of interest" description="Disordered" evidence="2">
    <location>
        <begin position="518"/>
        <end position="588"/>
    </location>
</feature>